<feature type="compositionally biased region" description="Acidic residues" evidence="4">
    <location>
        <begin position="118"/>
        <end position="128"/>
    </location>
</feature>
<dbReference type="EMBL" id="CP097502">
    <property type="protein sequence ID" value="URD71852.1"/>
    <property type="molecule type" value="Genomic_DNA"/>
</dbReference>
<evidence type="ECO:0000256" key="2">
    <source>
        <dbReference type="ARBA" id="ARBA00009937"/>
    </source>
</evidence>
<evidence type="ECO:0000256" key="4">
    <source>
        <dbReference type="SAM" id="MobiDB-lite"/>
    </source>
</evidence>
<reference evidence="5" key="1">
    <citation type="submission" date="2022-05" db="EMBL/GenBank/DDBJ databases">
        <title>The Musa troglodytarum L. genome provides insights into the mechanism of non-climacteric behaviour and enrichment of carotenoids.</title>
        <authorList>
            <person name="Wang J."/>
        </authorList>
    </citation>
    <scope>NUCLEOTIDE SEQUENCE</scope>
    <source>
        <tissue evidence="5">Leaf</tissue>
    </source>
</reference>
<organism evidence="5 6">
    <name type="scientific">Musa troglodytarum</name>
    <name type="common">fe'i banana</name>
    <dbReference type="NCBI Taxonomy" id="320322"/>
    <lineage>
        <taxon>Eukaryota</taxon>
        <taxon>Viridiplantae</taxon>
        <taxon>Streptophyta</taxon>
        <taxon>Embryophyta</taxon>
        <taxon>Tracheophyta</taxon>
        <taxon>Spermatophyta</taxon>
        <taxon>Magnoliopsida</taxon>
        <taxon>Liliopsida</taxon>
        <taxon>Zingiberales</taxon>
        <taxon>Musaceae</taxon>
        <taxon>Musa</taxon>
    </lineage>
</organism>
<dbReference type="OrthoDB" id="1098796at2759"/>
<comment type="similarity">
    <text evidence="2">Belongs to the NPR1-interactor family.</text>
</comment>
<evidence type="ECO:0000313" key="6">
    <source>
        <dbReference type="Proteomes" id="UP001055439"/>
    </source>
</evidence>
<evidence type="ECO:0000256" key="3">
    <source>
        <dbReference type="ARBA" id="ARBA00023242"/>
    </source>
</evidence>
<accession>A0A9E7J996</accession>
<evidence type="ECO:0000313" key="5">
    <source>
        <dbReference type="EMBL" id="URD71852.1"/>
    </source>
</evidence>
<feature type="compositionally biased region" description="Basic and acidic residues" evidence="4">
    <location>
        <begin position="81"/>
        <end position="90"/>
    </location>
</feature>
<dbReference type="Proteomes" id="UP001055439">
    <property type="component" value="Chromosome 1"/>
</dbReference>
<dbReference type="Pfam" id="PF15699">
    <property type="entry name" value="NPR1_interact"/>
    <property type="match status" value="1"/>
</dbReference>
<dbReference type="GO" id="GO:0010112">
    <property type="term" value="P:regulation of systemic acquired resistance"/>
    <property type="evidence" value="ECO:0007669"/>
    <property type="project" value="InterPro"/>
</dbReference>
<feature type="region of interest" description="Disordered" evidence="4">
    <location>
        <begin position="72"/>
        <end position="148"/>
    </location>
</feature>
<gene>
    <name evidence="5" type="ORF">MUK42_09347</name>
</gene>
<protein>
    <submittedName>
        <fullName evidence="5">Uncharacterized protein</fullName>
    </submittedName>
</protein>
<dbReference type="PANTHER" id="PTHR35735">
    <property type="entry name" value="PROTEIN NIM1-INTERACTING 2"/>
    <property type="match status" value="1"/>
</dbReference>
<dbReference type="InterPro" id="IPR031425">
    <property type="entry name" value="NPR1/NH1-interacting"/>
</dbReference>
<evidence type="ECO:0000256" key="1">
    <source>
        <dbReference type="ARBA" id="ARBA00004123"/>
    </source>
</evidence>
<dbReference type="AlphaFoldDB" id="A0A9E7J996"/>
<dbReference type="PANTHER" id="PTHR35735:SF8">
    <property type="entry name" value="PROTEIN NIM1-INTERACTING 2"/>
    <property type="match status" value="1"/>
</dbReference>
<keyword evidence="3" id="KW-0539">Nucleus</keyword>
<name>A0A9E7J996_9LILI</name>
<comment type="subcellular location">
    <subcellularLocation>
        <location evidence="1">Nucleus</location>
    </subcellularLocation>
</comment>
<dbReference type="InterPro" id="IPR034577">
    <property type="entry name" value="NIMIN-2"/>
</dbReference>
<dbReference type="GO" id="GO:0005634">
    <property type="term" value="C:nucleus"/>
    <property type="evidence" value="ECO:0007669"/>
    <property type="project" value="UniProtKB-SubCell"/>
</dbReference>
<sequence>MATTKRPGGDGTEEERRTRWRQVAEEDVTDEEVEEFFAILHRMREAARFFAARSGGEAKGERERQRAWRWRPAFESEDFEESGKAVDDAGRRKRSRRRSIDVTTEISGGRGRSREEVAKEEEEEEEAVAEIGNPGLLLDLNAEPAREE</sequence>
<proteinExistence type="inferred from homology"/>
<keyword evidence="6" id="KW-1185">Reference proteome</keyword>